<accession>A0A1J5TDR5</accession>
<organism evidence="2">
    <name type="scientific">mine drainage metagenome</name>
    <dbReference type="NCBI Taxonomy" id="410659"/>
    <lineage>
        <taxon>unclassified sequences</taxon>
        <taxon>metagenomes</taxon>
        <taxon>ecological metagenomes</taxon>
    </lineage>
</organism>
<dbReference type="InterPro" id="IPR045584">
    <property type="entry name" value="Pilin-like"/>
</dbReference>
<reference evidence="2" key="1">
    <citation type="submission" date="2016-10" db="EMBL/GenBank/DDBJ databases">
        <title>Sequence of Gallionella enrichment culture.</title>
        <authorList>
            <person name="Poehlein A."/>
            <person name="Muehling M."/>
            <person name="Daniel R."/>
        </authorList>
    </citation>
    <scope>NUCLEOTIDE SEQUENCE</scope>
</reference>
<dbReference type="PANTHER" id="PTHR30093:SF7">
    <property type="entry name" value="MSHA MAJOR PILIN SUBUNIT MSHA"/>
    <property type="match status" value="1"/>
</dbReference>
<dbReference type="InterPro" id="IPR012902">
    <property type="entry name" value="N_methyl_site"/>
</dbReference>
<gene>
    <name evidence="2" type="primary">pilE_1</name>
    <name evidence="2" type="ORF">GALL_15630</name>
</gene>
<sequence length="153" mass="15290">MKKQQGFTLIELIVVIVILGILAATALPKFADLSKDARYASAQGALGAINSAASLAHAQWLVAGSSTLAAITMEGVQVSLINGYPDATPTGIDTAAGLLNSGSYTIAGAGPRTFTPLGVTNAATCQVSYTPPATPGFAPSIVLTAPTQAAGCN</sequence>
<feature type="transmembrane region" description="Helical" evidence="1">
    <location>
        <begin position="7"/>
        <end position="27"/>
    </location>
</feature>
<dbReference type="PROSITE" id="PS00409">
    <property type="entry name" value="PROKAR_NTER_METHYL"/>
    <property type="match status" value="1"/>
</dbReference>
<comment type="caution">
    <text evidence="2">The sequence shown here is derived from an EMBL/GenBank/DDBJ whole genome shotgun (WGS) entry which is preliminary data.</text>
</comment>
<dbReference type="PANTHER" id="PTHR30093">
    <property type="entry name" value="GENERAL SECRETION PATHWAY PROTEIN G"/>
    <property type="match status" value="1"/>
</dbReference>
<protein>
    <submittedName>
        <fullName evidence="2">Fimbrial protein</fullName>
    </submittedName>
</protein>
<evidence type="ECO:0000313" key="2">
    <source>
        <dbReference type="EMBL" id="OIR18235.1"/>
    </source>
</evidence>
<dbReference type="NCBIfam" id="TIGR02532">
    <property type="entry name" value="IV_pilin_GFxxxE"/>
    <property type="match status" value="1"/>
</dbReference>
<dbReference type="Pfam" id="PF07963">
    <property type="entry name" value="N_methyl"/>
    <property type="match status" value="1"/>
</dbReference>
<name>A0A1J5TDR5_9ZZZZ</name>
<keyword evidence="1" id="KW-1133">Transmembrane helix</keyword>
<dbReference type="AlphaFoldDB" id="A0A1J5TDR5"/>
<dbReference type="EMBL" id="MLJW01000003">
    <property type="protein sequence ID" value="OIR18235.1"/>
    <property type="molecule type" value="Genomic_DNA"/>
</dbReference>
<evidence type="ECO:0000256" key="1">
    <source>
        <dbReference type="SAM" id="Phobius"/>
    </source>
</evidence>
<dbReference type="Gene3D" id="3.30.700.10">
    <property type="entry name" value="Glycoprotein, Type 4 Pilin"/>
    <property type="match status" value="1"/>
</dbReference>
<keyword evidence="1" id="KW-0812">Transmembrane</keyword>
<proteinExistence type="predicted"/>
<dbReference type="SUPFAM" id="SSF54523">
    <property type="entry name" value="Pili subunits"/>
    <property type="match status" value="1"/>
</dbReference>
<keyword evidence="1" id="KW-0472">Membrane</keyword>